<reference evidence="2" key="1">
    <citation type="submission" date="2020-07" db="EMBL/GenBank/DDBJ databases">
        <authorList>
            <person name="Partida-Martinez L."/>
            <person name="Huntemann M."/>
            <person name="Clum A."/>
            <person name="Wang J."/>
            <person name="Palaniappan K."/>
            <person name="Ritter S."/>
            <person name="Chen I.-M."/>
            <person name="Stamatis D."/>
            <person name="Reddy T."/>
            <person name="O'Malley R."/>
            <person name="Daum C."/>
            <person name="Shapiro N."/>
            <person name="Ivanova N."/>
            <person name="Kyrpides N."/>
            <person name="Woyke T."/>
        </authorList>
    </citation>
    <scope>NUCLEOTIDE SEQUENCE [LARGE SCALE GENOMIC DNA]</scope>
    <source>
        <strain evidence="2">AT2.8</strain>
    </source>
</reference>
<dbReference type="Proteomes" id="UP000548423">
    <property type="component" value="Unassembled WGS sequence"/>
</dbReference>
<accession>A0A852TM89</accession>
<keyword evidence="1" id="KW-0238">DNA-binding</keyword>
<protein>
    <submittedName>
        <fullName evidence="1">DNA-binding transcriptional regulator YhcF (GntR family)</fullName>
    </submittedName>
</protein>
<dbReference type="EMBL" id="JACCBX010000022">
    <property type="protein sequence ID" value="NYE09489.1"/>
    <property type="molecule type" value="Genomic_DNA"/>
</dbReference>
<reference evidence="2" key="2">
    <citation type="submission" date="2020-08" db="EMBL/GenBank/DDBJ databases">
        <title>The Agave Microbiome: Exploring the role of microbial communities in plant adaptations to desert environments.</title>
        <authorList>
            <person name="Partida-Martinez L.P."/>
        </authorList>
    </citation>
    <scope>NUCLEOTIDE SEQUENCE [LARGE SCALE GENOMIC DNA]</scope>
    <source>
        <strain evidence="2">AT2.8</strain>
    </source>
</reference>
<sequence>MRSDIQPFERSFSSKEVAEEAGIATPTVRKYGQILERNGYVFLKEGDRRIFVQSDIEALIALRDTDKPLDDTAKEIARQQKERLEGFSETEIAVADTYENLPQDPNHLKEILSYLANELAATRDMNVQVINDMTDLKTTVSRLKQDHHDLSSNISNSAQKTQTRIEKLSEQEKIHYETLLEQEKQKSEYLQKELQNIREEMKKEWLSQNEFNKRLEHAIQKPKDKWEWIFSIFGKKGS</sequence>
<evidence type="ECO:0000313" key="1">
    <source>
        <dbReference type="EMBL" id="NYE09489.1"/>
    </source>
</evidence>
<dbReference type="AlphaFoldDB" id="A0A852TM89"/>
<organism evidence="1 2">
    <name type="scientific">Neobacillus niacini</name>
    <dbReference type="NCBI Taxonomy" id="86668"/>
    <lineage>
        <taxon>Bacteria</taxon>
        <taxon>Bacillati</taxon>
        <taxon>Bacillota</taxon>
        <taxon>Bacilli</taxon>
        <taxon>Bacillales</taxon>
        <taxon>Bacillaceae</taxon>
        <taxon>Neobacillus</taxon>
    </lineage>
</organism>
<gene>
    <name evidence="1" type="ORF">F4694_006368</name>
</gene>
<name>A0A852TM89_9BACI</name>
<proteinExistence type="predicted"/>
<evidence type="ECO:0000313" key="2">
    <source>
        <dbReference type="Proteomes" id="UP000548423"/>
    </source>
</evidence>
<dbReference type="GO" id="GO:0003677">
    <property type="term" value="F:DNA binding"/>
    <property type="evidence" value="ECO:0007669"/>
    <property type="project" value="UniProtKB-KW"/>
</dbReference>
<comment type="caution">
    <text evidence="1">The sequence shown here is derived from an EMBL/GenBank/DDBJ whole genome shotgun (WGS) entry which is preliminary data.</text>
</comment>